<dbReference type="Proteomes" id="UP000253918">
    <property type="component" value="Unassembled WGS sequence"/>
</dbReference>
<protein>
    <submittedName>
        <fullName evidence="1">Uncharacterized protein</fullName>
    </submittedName>
</protein>
<reference evidence="1 2" key="1">
    <citation type="submission" date="2018-07" db="EMBL/GenBank/DDBJ databases">
        <title>a novel species of Sphingomonas isolated from the rhizosphere soil of Araceae plant.</title>
        <authorList>
            <person name="Zhiyong W."/>
            <person name="Qinglan Z."/>
            <person name="Zhiwei F."/>
            <person name="Ding X."/>
            <person name="Gejiao W."/>
            <person name="Shixue Z."/>
        </authorList>
    </citation>
    <scope>NUCLEOTIDE SEQUENCE [LARGE SCALE GENOMIC DNA]</scope>
    <source>
        <strain evidence="1 2">WZY 27</strain>
    </source>
</reference>
<evidence type="ECO:0000313" key="2">
    <source>
        <dbReference type="Proteomes" id="UP000253918"/>
    </source>
</evidence>
<keyword evidence="2" id="KW-1185">Reference proteome</keyword>
<name>A0A369W0R7_9SPHN</name>
<proteinExistence type="predicted"/>
<dbReference type="EMBL" id="QQNB01000001">
    <property type="protein sequence ID" value="RDE06882.1"/>
    <property type="molecule type" value="Genomic_DNA"/>
</dbReference>
<gene>
    <name evidence="1" type="ORF">DVW87_04195</name>
</gene>
<comment type="caution">
    <text evidence="1">The sequence shown here is derived from an EMBL/GenBank/DDBJ whole genome shotgun (WGS) entry which is preliminary data.</text>
</comment>
<evidence type="ECO:0000313" key="1">
    <source>
        <dbReference type="EMBL" id="RDE06882.1"/>
    </source>
</evidence>
<accession>A0A369W0R7</accession>
<organism evidence="1 2">
    <name type="scientific">Sphingomonas aracearum</name>
    <dbReference type="NCBI Taxonomy" id="2283317"/>
    <lineage>
        <taxon>Bacteria</taxon>
        <taxon>Pseudomonadati</taxon>
        <taxon>Pseudomonadota</taxon>
        <taxon>Alphaproteobacteria</taxon>
        <taxon>Sphingomonadales</taxon>
        <taxon>Sphingomonadaceae</taxon>
        <taxon>Sphingomonas</taxon>
    </lineage>
</organism>
<dbReference type="RefSeq" id="WP_114686462.1">
    <property type="nucleotide sequence ID" value="NZ_QQNB01000001.1"/>
</dbReference>
<dbReference type="OrthoDB" id="7449825at2"/>
<sequence length="126" mass="13563">MAYVAFNEPGAAALADAVAGTTIAPDEGRLSALEWSVVALARRDSLSSLRTPGRIAVAMRVVLKTPNPRLADERLEALRRMAVLAWHHNYAVPGHEVKAFLAAGFTLAQYDTMMASLSAARMSIKQ</sequence>
<dbReference type="AlphaFoldDB" id="A0A369W0R7"/>